<evidence type="ECO:0000313" key="2">
    <source>
        <dbReference type="EMBL" id="AZZ65308.2"/>
    </source>
</evidence>
<reference evidence="2" key="1">
    <citation type="submission" date="2019-03" db="EMBL/GenBank/DDBJ databases">
        <title>Draft Sequence and Annotation of the Mycoplasma phocicerebrale Strain 1049T Genome.</title>
        <authorList>
            <person name="Frasca S.Jr."/>
            <person name="Kutish G.F."/>
            <person name="Castellanos Gell J."/>
            <person name="Michaels D.L."/>
            <person name="Brown D.R."/>
        </authorList>
    </citation>
    <scope>NUCLEOTIDE SEQUENCE</scope>
    <source>
        <strain evidence="2">1049</strain>
    </source>
</reference>
<keyword evidence="1" id="KW-0812">Transmembrane</keyword>
<keyword evidence="1" id="KW-0472">Membrane</keyword>
<dbReference type="Proteomes" id="UP000256585">
    <property type="component" value="Chromosome"/>
</dbReference>
<protein>
    <submittedName>
        <fullName evidence="2">Uncharacterized protein</fullName>
    </submittedName>
</protein>
<feature type="transmembrane region" description="Helical" evidence="1">
    <location>
        <begin position="64"/>
        <end position="91"/>
    </location>
</feature>
<evidence type="ECO:0000313" key="3">
    <source>
        <dbReference type="Proteomes" id="UP000256585"/>
    </source>
</evidence>
<gene>
    <name evidence="2" type="ORF">DMC14_000635</name>
</gene>
<proteinExistence type="predicted"/>
<feature type="transmembrane region" description="Helical" evidence="1">
    <location>
        <begin position="103"/>
        <end position="123"/>
    </location>
</feature>
<dbReference type="RefSeq" id="WP_116171873.1">
    <property type="nucleotide sequence ID" value="NZ_CP033058.2"/>
</dbReference>
<organism evidence="2 3">
    <name type="scientific">Metamycoplasma phocicerebrale</name>
    <dbReference type="NCBI Taxonomy" id="142649"/>
    <lineage>
        <taxon>Bacteria</taxon>
        <taxon>Bacillati</taxon>
        <taxon>Mycoplasmatota</taxon>
        <taxon>Mycoplasmoidales</taxon>
        <taxon>Metamycoplasmataceae</taxon>
        <taxon>Metamycoplasma</taxon>
    </lineage>
</organism>
<accession>A0A3T0TTD3</accession>
<name>A0A3T0TTD3_9BACT</name>
<sequence length="145" mass="16405">MMEKDKLATPTLTMNAIKVAMEIIYIILTTIFISIVLYPVLIAIGSNPSENFFNLFKIELANNLWLFSLCLVFSNILTIISIVTLVFNILVTIKLFRNKKTNLAILFLIGILVISIVGLIASVKYYKENTKFNQDENVKPTTKTI</sequence>
<dbReference type="AlphaFoldDB" id="A0A3T0TTD3"/>
<feature type="transmembrane region" description="Helical" evidence="1">
    <location>
        <begin position="23"/>
        <end position="44"/>
    </location>
</feature>
<dbReference type="KEGG" id="mphc:DMC14_000635"/>
<keyword evidence="3" id="KW-1185">Reference proteome</keyword>
<dbReference type="EMBL" id="CP033058">
    <property type="protein sequence ID" value="AZZ65308.2"/>
    <property type="molecule type" value="Genomic_DNA"/>
</dbReference>
<keyword evidence="1" id="KW-1133">Transmembrane helix</keyword>
<evidence type="ECO:0000256" key="1">
    <source>
        <dbReference type="SAM" id="Phobius"/>
    </source>
</evidence>